<evidence type="ECO:0000259" key="6">
    <source>
        <dbReference type="PROSITE" id="PS50157"/>
    </source>
</evidence>
<dbReference type="InterPro" id="IPR059095">
    <property type="entry name" value="Znf_C2H2_17_2nd"/>
</dbReference>
<dbReference type="PROSITE" id="PS00028">
    <property type="entry name" value="ZINC_FINGER_C2H2_1"/>
    <property type="match status" value="1"/>
</dbReference>
<dbReference type="PANTHER" id="PTHR23235:SF120">
    <property type="entry name" value="KRUPPEL-LIKE FACTOR 15"/>
    <property type="match status" value="1"/>
</dbReference>
<dbReference type="Pfam" id="PF26176">
    <property type="entry name" value="zf_C2H2_17_2"/>
    <property type="match status" value="1"/>
</dbReference>
<accession>A0A2J6RU84</accession>
<reference evidence="7 8" key="1">
    <citation type="submission" date="2016-04" db="EMBL/GenBank/DDBJ databases">
        <title>A degradative enzymes factory behind the ericoid mycorrhizal symbiosis.</title>
        <authorList>
            <consortium name="DOE Joint Genome Institute"/>
            <person name="Martino E."/>
            <person name="Morin E."/>
            <person name="Grelet G."/>
            <person name="Kuo A."/>
            <person name="Kohler A."/>
            <person name="Daghino S."/>
            <person name="Barry K."/>
            <person name="Choi C."/>
            <person name="Cichocki N."/>
            <person name="Clum A."/>
            <person name="Copeland A."/>
            <person name="Hainaut M."/>
            <person name="Haridas S."/>
            <person name="Labutti K."/>
            <person name="Lindquist E."/>
            <person name="Lipzen A."/>
            <person name="Khouja H.-R."/>
            <person name="Murat C."/>
            <person name="Ohm R."/>
            <person name="Olson A."/>
            <person name="Spatafora J."/>
            <person name="Veneault-Fourrey C."/>
            <person name="Henrissat B."/>
            <person name="Grigoriev I."/>
            <person name="Martin F."/>
            <person name="Perotto S."/>
        </authorList>
    </citation>
    <scope>NUCLEOTIDE SEQUENCE [LARGE SCALE GENOMIC DNA]</scope>
    <source>
        <strain evidence="7 8">F</strain>
    </source>
</reference>
<name>A0A2J6RU84_HYAVF</name>
<dbReference type="InterPro" id="IPR013087">
    <property type="entry name" value="Znf_C2H2_type"/>
</dbReference>
<dbReference type="PROSITE" id="PS50157">
    <property type="entry name" value="ZINC_FINGER_C2H2_2"/>
    <property type="match status" value="1"/>
</dbReference>
<keyword evidence="3 5" id="KW-0863">Zinc-finger</keyword>
<keyword evidence="2" id="KW-0677">Repeat</keyword>
<dbReference type="FunFam" id="3.30.160.60:FF:000072">
    <property type="entry name" value="zinc finger protein 143 isoform X1"/>
    <property type="match status" value="1"/>
</dbReference>
<protein>
    <recommendedName>
        <fullName evidence="6">C2H2-type domain-containing protein</fullName>
    </recommendedName>
</protein>
<dbReference type="STRING" id="1149755.A0A2J6RU84"/>
<keyword evidence="8" id="KW-1185">Reference proteome</keyword>
<dbReference type="AlphaFoldDB" id="A0A2J6RU84"/>
<evidence type="ECO:0000256" key="5">
    <source>
        <dbReference type="PROSITE-ProRule" id="PRU00042"/>
    </source>
</evidence>
<sequence length="127" mass="14523">MSSFNQNSVHSHPVCLINRCQPPAVQQRAQEASSSTLPFDDLRSSYSSSANRYTQPTLLTSRPFICDVTGCSNSYQRIHELRRHKRTHLGVKPYSCRYSQCGKSGLNGFVRKDHLRQHLRQVHRAPL</sequence>
<dbReference type="OrthoDB" id="5430869at2759"/>
<gene>
    <name evidence="7" type="ORF">L207DRAFT_305370</name>
</gene>
<feature type="domain" description="C2H2-type" evidence="6">
    <location>
        <begin position="64"/>
        <end position="93"/>
    </location>
</feature>
<dbReference type="Proteomes" id="UP000235786">
    <property type="component" value="Unassembled WGS sequence"/>
</dbReference>
<dbReference type="SMART" id="SM00355">
    <property type="entry name" value="ZnF_C2H2"/>
    <property type="match status" value="2"/>
</dbReference>
<dbReference type="GO" id="GO:0000978">
    <property type="term" value="F:RNA polymerase II cis-regulatory region sequence-specific DNA binding"/>
    <property type="evidence" value="ECO:0007669"/>
    <property type="project" value="UniProtKB-ARBA"/>
</dbReference>
<keyword evidence="1" id="KW-0479">Metal-binding</keyword>
<dbReference type="GO" id="GO:0008270">
    <property type="term" value="F:zinc ion binding"/>
    <property type="evidence" value="ECO:0007669"/>
    <property type="project" value="UniProtKB-KW"/>
</dbReference>
<evidence type="ECO:0000256" key="2">
    <source>
        <dbReference type="ARBA" id="ARBA00022737"/>
    </source>
</evidence>
<dbReference type="Gene3D" id="3.30.160.60">
    <property type="entry name" value="Classic Zinc Finger"/>
    <property type="match status" value="2"/>
</dbReference>
<evidence type="ECO:0000256" key="3">
    <source>
        <dbReference type="ARBA" id="ARBA00022771"/>
    </source>
</evidence>
<proteinExistence type="predicted"/>
<evidence type="ECO:0000256" key="4">
    <source>
        <dbReference type="ARBA" id="ARBA00022833"/>
    </source>
</evidence>
<evidence type="ECO:0000256" key="1">
    <source>
        <dbReference type="ARBA" id="ARBA00022723"/>
    </source>
</evidence>
<keyword evidence="4" id="KW-0862">Zinc</keyword>
<dbReference type="GO" id="GO:0000981">
    <property type="term" value="F:DNA-binding transcription factor activity, RNA polymerase II-specific"/>
    <property type="evidence" value="ECO:0007669"/>
    <property type="project" value="TreeGrafter"/>
</dbReference>
<dbReference type="EMBL" id="KZ613943">
    <property type="protein sequence ID" value="PMD42023.1"/>
    <property type="molecule type" value="Genomic_DNA"/>
</dbReference>
<dbReference type="SUPFAM" id="SSF57667">
    <property type="entry name" value="beta-beta-alpha zinc fingers"/>
    <property type="match status" value="1"/>
</dbReference>
<evidence type="ECO:0000313" key="8">
    <source>
        <dbReference type="Proteomes" id="UP000235786"/>
    </source>
</evidence>
<dbReference type="PANTHER" id="PTHR23235">
    <property type="entry name" value="KRUEPPEL-LIKE TRANSCRIPTION FACTOR"/>
    <property type="match status" value="1"/>
</dbReference>
<evidence type="ECO:0000313" key="7">
    <source>
        <dbReference type="EMBL" id="PMD42023.1"/>
    </source>
</evidence>
<dbReference type="InterPro" id="IPR036236">
    <property type="entry name" value="Znf_C2H2_sf"/>
</dbReference>
<organism evidence="7 8">
    <name type="scientific">Hyaloscypha variabilis (strain UAMH 11265 / GT02V1 / F)</name>
    <name type="common">Meliniomyces variabilis</name>
    <dbReference type="NCBI Taxonomy" id="1149755"/>
    <lineage>
        <taxon>Eukaryota</taxon>
        <taxon>Fungi</taxon>
        <taxon>Dikarya</taxon>
        <taxon>Ascomycota</taxon>
        <taxon>Pezizomycotina</taxon>
        <taxon>Leotiomycetes</taxon>
        <taxon>Helotiales</taxon>
        <taxon>Hyaloscyphaceae</taxon>
        <taxon>Hyaloscypha</taxon>
        <taxon>Hyaloscypha variabilis</taxon>
    </lineage>
</organism>